<dbReference type="SUPFAM" id="SSF56935">
    <property type="entry name" value="Porins"/>
    <property type="match status" value="1"/>
</dbReference>
<comment type="caution">
    <text evidence="4">The sequence shown here is derived from an EMBL/GenBank/DDBJ whole genome shotgun (WGS) entry which is preliminary data.</text>
</comment>
<dbReference type="InterPro" id="IPR006665">
    <property type="entry name" value="OmpA-like"/>
</dbReference>
<dbReference type="Gene3D" id="2.40.160.60">
    <property type="entry name" value="Outer membrane protein transport protein (OMPP1/FadL/TodX)"/>
    <property type="match status" value="1"/>
</dbReference>
<keyword evidence="1 2" id="KW-0472">Membrane</keyword>
<dbReference type="SUPFAM" id="SSF103088">
    <property type="entry name" value="OmpA-like"/>
    <property type="match status" value="1"/>
</dbReference>
<evidence type="ECO:0000259" key="3">
    <source>
        <dbReference type="PROSITE" id="PS51123"/>
    </source>
</evidence>
<accession>A0A2M7S6U8</accession>
<dbReference type="PROSITE" id="PS51123">
    <property type="entry name" value="OMPA_2"/>
    <property type="match status" value="1"/>
</dbReference>
<keyword evidence="2" id="KW-0812">Transmembrane</keyword>
<evidence type="ECO:0000313" key="4">
    <source>
        <dbReference type="EMBL" id="PIZ15242.1"/>
    </source>
</evidence>
<dbReference type="PRINTS" id="PR01023">
    <property type="entry name" value="NAFLGMOTY"/>
</dbReference>
<dbReference type="PANTHER" id="PTHR30329:SF21">
    <property type="entry name" value="LIPOPROTEIN YIAD-RELATED"/>
    <property type="match status" value="1"/>
</dbReference>
<reference evidence="5" key="1">
    <citation type="submission" date="2017-09" db="EMBL/GenBank/DDBJ databases">
        <title>Depth-based differentiation of microbial function through sediment-hosted aquifers and enrichment of novel symbionts in the deep terrestrial subsurface.</title>
        <authorList>
            <person name="Probst A.J."/>
            <person name="Ladd B."/>
            <person name="Jarett J.K."/>
            <person name="Geller-Mcgrath D.E."/>
            <person name="Sieber C.M.K."/>
            <person name="Emerson J.B."/>
            <person name="Anantharaman K."/>
            <person name="Thomas B.C."/>
            <person name="Malmstrom R."/>
            <person name="Stieglmeier M."/>
            <person name="Klingl A."/>
            <person name="Woyke T."/>
            <person name="Ryan C.M."/>
            <person name="Banfield J.F."/>
        </authorList>
    </citation>
    <scope>NUCLEOTIDE SEQUENCE [LARGE SCALE GENOMIC DNA]</scope>
</reference>
<proteinExistence type="predicted"/>
<dbReference type="GO" id="GO:0016020">
    <property type="term" value="C:membrane"/>
    <property type="evidence" value="ECO:0007669"/>
    <property type="project" value="UniProtKB-UniRule"/>
</dbReference>
<dbReference type="Gene3D" id="3.30.1330.60">
    <property type="entry name" value="OmpA-like domain"/>
    <property type="match status" value="1"/>
</dbReference>
<feature type="domain" description="OmpA-like" evidence="3">
    <location>
        <begin position="546"/>
        <end position="661"/>
    </location>
</feature>
<dbReference type="EMBL" id="PFMR01000274">
    <property type="protein sequence ID" value="PIZ15242.1"/>
    <property type="molecule type" value="Genomic_DNA"/>
</dbReference>
<feature type="transmembrane region" description="Helical" evidence="2">
    <location>
        <begin position="72"/>
        <end position="91"/>
    </location>
</feature>
<dbReference type="InterPro" id="IPR050330">
    <property type="entry name" value="Bact_OuterMem_StrucFunc"/>
</dbReference>
<dbReference type="InterPro" id="IPR036737">
    <property type="entry name" value="OmpA-like_sf"/>
</dbReference>
<organism evidence="4 5">
    <name type="scientific">Candidatus Desantisbacteria bacterium CG_4_10_14_0_8_um_filter_48_22</name>
    <dbReference type="NCBI Taxonomy" id="1974543"/>
    <lineage>
        <taxon>Bacteria</taxon>
        <taxon>Candidatus Desantisiibacteriota</taxon>
    </lineage>
</organism>
<dbReference type="AlphaFoldDB" id="A0A2M7S6U8"/>
<keyword evidence="2" id="KW-1133">Transmembrane helix</keyword>
<evidence type="ECO:0000256" key="1">
    <source>
        <dbReference type="PROSITE-ProRule" id="PRU00473"/>
    </source>
</evidence>
<gene>
    <name evidence="4" type="ORF">COY52_10165</name>
</gene>
<dbReference type="Pfam" id="PF00691">
    <property type="entry name" value="OmpA"/>
    <property type="match status" value="1"/>
</dbReference>
<dbReference type="Proteomes" id="UP000229307">
    <property type="component" value="Unassembled WGS sequence"/>
</dbReference>
<name>A0A2M7S6U8_9BACT</name>
<dbReference type="CDD" id="cd07185">
    <property type="entry name" value="OmpA_C-like"/>
    <property type="match status" value="1"/>
</dbReference>
<evidence type="ECO:0000256" key="2">
    <source>
        <dbReference type="SAM" id="Phobius"/>
    </source>
</evidence>
<sequence length="661" mass="72394">MERNNNTGKVRCIMIKIAHSSWLMVHGSRIPPCVKAGRDLAPGLIWADKVQKSRPCGGSPKWRQNVKFKGRALKILLFLLLSAFSIQLPAVCHASFLDIGMGPRALGMGGAFTGLADDFMASYYNPAGLAQITNSQMGLSYALLFPGLDYPAERNDIGDGFLCYVRPFDEKVGAMGVSWINRHASTLYTENSYIFSYGRKLTERVSLGVNFKILELHYAESQWGYDPYYNWIEGMQDPLFSKGTSVLGISFDIGFFVAISRNWSVGICLKDFNQPDMNLQSPDPEYAVNNYVSSSSKIGVSYRAGEYSVSADLTSRRYDYFVNSGIEWRISGIPVAVRGGFGFGSRSYRQITAGASYVFTPWDNQSSYQLDYAFIYPFSGIDSAFGSHRMGLSIIFSPPLKTGAAALKFITPSTRMTLGGISSRIIIIAQDAQGKPDKNFNDTVVLYTTSRSAKFSEAEAPWSDVRSVAVTSGVGSFYFKDIRSGAPIITLYHAGLQIDTQQIFVDEVIQIMELKDEPRPVKSAVKDPERAKAEAKAAGAVIKETGDEISMTVQGDALFEAGSASLSAAAEDILGRITDVLKAYPKNKIIIECHNDAAGDQRTNLELSEKRADAAGAFFSGRGVGGDRMVTMGYGEDEPVASNNTNEGRAKNRRVVIILIK</sequence>
<protein>
    <recommendedName>
        <fullName evidence="3">OmpA-like domain-containing protein</fullName>
    </recommendedName>
</protein>
<dbReference type="PANTHER" id="PTHR30329">
    <property type="entry name" value="STATOR ELEMENT OF FLAGELLAR MOTOR COMPLEX"/>
    <property type="match status" value="1"/>
</dbReference>
<evidence type="ECO:0000313" key="5">
    <source>
        <dbReference type="Proteomes" id="UP000229307"/>
    </source>
</evidence>